<proteinExistence type="predicted"/>
<accession>A0AA39K566</accession>
<dbReference type="AlphaFoldDB" id="A0AA39K566"/>
<gene>
    <name evidence="1" type="ORF">EV421DRAFT_1729908</name>
</gene>
<dbReference type="EMBL" id="JAUEPT010000002">
    <property type="protein sequence ID" value="KAK0454777.1"/>
    <property type="molecule type" value="Genomic_DNA"/>
</dbReference>
<reference evidence="1" key="1">
    <citation type="submission" date="2023-06" db="EMBL/GenBank/DDBJ databases">
        <authorList>
            <consortium name="Lawrence Berkeley National Laboratory"/>
            <person name="Ahrendt S."/>
            <person name="Sahu N."/>
            <person name="Indic B."/>
            <person name="Wong-Bajracharya J."/>
            <person name="Merenyi Z."/>
            <person name="Ke H.-M."/>
            <person name="Monk M."/>
            <person name="Kocsube S."/>
            <person name="Drula E."/>
            <person name="Lipzen A."/>
            <person name="Balint B."/>
            <person name="Henrissat B."/>
            <person name="Andreopoulos B."/>
            <person name="Martin F.M."/>
            <person name="Harder C.B."/>
            <person name="Rigling D."/>
            <person name="Ford K.L."/>
            <person name="Foster G.D."/>
            <person name="Pangilinan J."/>
            <person name="Papanicolaou A."/>
            <person name="Barry K."/>
            <person name="LaButti K."/>
            <person name="Viragh M."/>
            <person name="Koriabine M."/>
            <person name="Yan M."/>
            <person name="Riley R."/>
            <person name="Champramary S."/>
            <person name="Plett K.L."/>
            <person name="Tsai I.J."/>
            <person name="Slot J."/>
            <person name="Sipos G."/>
            <person name="Plett J."/>
            <person name="Nagy L.G."/>
            <person name="Grigoriev I.V."/>
        </authorList>
    </citation>
    <scope>NUCLEOTIDE SEQUENCE</scope>
    <source>
        <strain evidence="1">FPL87.14</strain>
    </source>
</reference>
<keyword evidence="2" id="KW-1185">Reference proteome</keyword>
<comment type="caution">
    <text evidence="1">The sequence shown here is derived from an EMBL/GenBank/DDBJ whole genome shotgun (WGS) entry which is preliminary data.</text>
</comment>
<sequence>MGVRHYVLFTLRHIQLSENGQETGNKLRRMRYMAGILPLTKIKTEDGRSTWKYGNAPERNEILCLIRIETASSNAGVNFLTLLPVNTFHPSGSSMVSMCHPSIQFPLNPLKDFPSFRHGSAGQATPSSIMPALPRDDVTHSGPLRRRSRQEVLCWIVLSLASDRPSDSFSIHRLNGPAFLYQVKSDSRHMRSTGGEEDPYNLASMNTFRTCVHPPFNLHALSLLVPALKLKPSLLMFIYRGGTQTEGEAEMSKSALSGWPSGSSCHAEQRGKGFWASFRSGNRYDAAGTPLDNQHLGN</sequence>
<evidence type="ECO:0000313" key="2">
    <source>
        <dbReference type="Proteomes" id="UP001175226"/>
    </source>
</evidence>
<evidence type="ECO:0000313" key="1">
    <source>
        <dbReference type="EMBL" id="KAK0454777.1"/>
    </source>
</evidence>
<name>A0AA39K566_9AGAR</name>
<protein>
    <submittedName>
        <fullName evidence="1">Uncharacterized protein</fullName>
    </submittedName>
</protein>
<dbReference type="Proteomes" id="UP001175226">
    <property type="component" value="Unassembled WGS sequence"/>
</dbReference>
<organism evidence="1 2">
    <name type="scientific">Armillaria borealis</name>
    <dbReference type="NCBI Taxonomy" id="47425"/>
    <lineage>
        <taxon>Eukaryota</taxon>
        <taxon>Fungi</taxon>
        <taxon>Dikarya</taxon>
        <taxon>Basidiomycota</taxon>
        <taxon>Agaricomycotina</taxon>
        <taxon>Agaricomycetes</taxon>
        <taxon>Agaricomycetidae</taxon>
        <taxon>Agaricales</taxon>
        <taxon>Marasmiineae</taxon>
        <taxon>Physalacriaceae</taxon>
        <taxon>Armillaria</taxon>
    </lineage>
</organism>